<keyword evidence="4" id="KW-1185">Reference proteome</keyword>
<proteinExistence type="predicted"/>
<dbReference type="EnsemblPlants" id="AUR62037778-RA">
    <property type="protein sequence ID" value="AUR62037778-RA:cds"/>
    <property type="gene ID" value="AUR62037778"/>
</dbReference>
<dbReference type="Pfam" id="PF14111">
    <property type="entry name" value="DUF4283"/>
    <property type="match status" value="1"/>
</dbReference>
<reference evidence="3" key="1">
    <citation type="journal article" date="2017" name="Nature">
        <title>The genome of Chenopodium quinoa.</title>
        <authorList>
            <person name="Jarvis D.E."/>
            <person name="Ho Y.S."/>
            <person name="Lightfoot D.J."/>
            <person name="Schmoeckel S.M."/>
            <person name="Li B."/>
            <person name="Borm T.J.A."/>
            <person name="Ohyanagi H."/>
            <person name="Mineta K."/>
            <person name="Michell C.T."/>
            <person name="Saber N."/>
            <person name="Kharbatia N.M."/>
            <person name="Rupper R.R."/>
            <person name="Sharp A.R."/>
            <person name="Dally N."/>
            <person name="Boughton B.A."/>
            <person name="Woo Y.H."/>
            <person name="Gao G."/>
            <person name="Schijlen E.G.W.M."/>
            <person name="Guo X."/>
            <person name="Momin A.A."/>
            <person name="Negrao S."/>
            <person name="Al-Babili S."/>
            <person name="Gehring C."/>
            <person name="Roessner U."/>
            <person name="Jung C."/>
            <person name="Murphy K."/>
            <person name="Arold S.T."/>
            <person name="Gojobori T."/>
            <person name="van der Linden C.G."/>
            <person name="van Loo E.N."/>
            <person name="Jellen E.N."/>
            <person name="Maughan P.J."/>
            <person name="Tester M."/>
        </authorList>
    </citation>
    <scope>NUCLEOTIDE SEQUENCE [LARGE SCALE GENOMIC DNA]</scope>
    <source>
        <strain evidence="3">cv. PI 614886</strain>
    </source>
</reference>
<dbReference type="InterPro" id="IPR040256">
    <property type="entry name" value="At4g02000-like"/>
</dbReference>
<dbReference type="PANTHER" id="PTHR31286:SF167">
    <property type="entry name" value="OS09G0268800 PROTEIN"/>
    <property type="match status" value="1"/>
</dbReference>
<feature type="domain" description="DUF4283" evidence="2">
    <location>
        <begin position="45"/>
        <end position="90"/>
    </location>
</feature>
<accession>A0A803MZD8</accession>
<feature type="region of interest" description="Disordered" evidence="1">
    <location>
        <begin position="260"/>
        <end position="288"/>
    </location>
</feature>
<sequence>MADELVKDWGKLRLTAEEDKVYGGDCEEPDDVTSKSRIDLSLRLNDNVAIRMIETNLFIIQFFEESDKRRVLEGRPWDFDNQIFLLQELNGDDQPFEVSFQFSPFWVRALDVPFSRHNPRFAKEIVDSFGGLVEFDDTDPLGWEKYMCVNVMIDVEKPLRRENEEDSRLVFQYGPFLAASPVQRSRINVADREKERQWVDNLSRGKIARKLLYNDLQAIHLGPPSAARKLLFNSPNKMNIESPKAREASLMIVTDPNSKKSVLRPVQLQQPSSSQGVGGDDIDGSSSMTLPVRVENAKVPCTMSYAETQGGGSWK</sequence>
<dbReference type="Proteomes" id="UP000596660">
    <property type="component" value="Unplaced"/>
</dbReference>
<dbReference type="Gramene" id="AUR62037778-RA">
    <property type="protein sequence ID" value="AUR62037778-RA:cds"/>
    <property type="gene ID" value="AUR62037778"/>
</dbReference>
<evidence type="ECO:0000259" key="2">
    <source>
        <dbReference type="Pfam" id="PF14111"/>
    </source>
</evidence>
<dbReference type="PANTHER" id="PTHR31286">
    <property type="entry name" value="GLYCINE-RICH CELL WALL STRUCTURAL PROTEIN 1.8-LIKE"/>
    <property type="match status" value="1"/>
</dbReference>
<name>A0A803MZD8_CHEQI</name>
<evidence type="ECO:0000256" key="1">
    <source>
        <dbReference type="SAM" id="MobiDB-lite"/>
    </source>
</evidence>
<dbReference type="InterPro" id="IPR025558">
    <property type="entry name" value="DUF4283"/>
</dbReference>
<organism evidence="3 4">
    <name type="scientific">Chenopodium quinoa</name>
    <name type="common">Quinoa</name>
    <dbReference type="NCBI Taxonomy" id="63459"/>
    <lineage>
        <taxon>Eukaryota</taxon>
        <taxon>Viridiplantae</taxon>
        <taxon>Streptophyta</taxon>
        <taxon>Embryophyta</taxon>
        <taxon>Tracheophyta</taxon>
        <taxon>Spermatophyta</taxon>
        <taxon>Magnoliopsida</taxon>
        <taxon>eudicotyledons</taxon>
        <taxon>Gunneridae</taxon>
        <taxon>Pentapetalae</taxon>
        <taxon>Caryophyllales</taxon>
        <taxon>Chenopodiaceae</taxon>
        <taxon>Chenopodioideae</taxon>
        <taxon>Atripliceae</taxon>
        <taxon>Chenopodium</taxon>
    </lineage>
</organism>
<evidence type="ECO:0000313" key="4">
    <source>
        <dbReference type="Proteomes" id="UP000596660"/>
    </source>
</evidence>
<protein>
    <recommendedName>
        <fullName evidence="2">DUF4283 domain-containing protein</fullName>
    </recommendedName>
</protein>
<reference evidence="3" key="2">
    <citation type="submission" date="2021-03" db="UniProtKB">
        <authorList>
            <consortium name="EnsemblPlants"/>
        </authorList>
    </citation>
    <scope>IDENTIFICATION</scope>
</reference>
<dbReference type="AlphaFoldDB" id="A0A803MZD8"/>
<evidence type="ECO:0000313" key="3">
    <source>
        <dbReference type="EnsemblPlants" id="AUR62037778-RA:cds"/>
    </source>
</evidence>